<dbReference type="InParanoid" id="A0A6J3CBB7"/>
<reference evidence="3" key="1">
    <citation type="submission" date="2025-08" db="UniProtKB">
        <authorList>
            <consortium name="RefSeq"/>
        </authorList>
    </citation>
    <scope>IDENTIFICATION</scope>
    <source>
        <tissue evidence="3">Whole larvae</tissue>
    </source>
</reference>
<evidence type="ECO:0000256" key="1">
    <source>
        <dbReference type="SAM" id="Phobius"/>
    </source>
</evidence>
<keyword evidence="1" id="KW-0812">Transmembrane</keyword>
<keyword evidence="2" id="KW-1185">Reference proteome</keyword>
<dbReference type="AlphaFoldDB" id="A0A6J3CBB7"/>
<evidence type="ECO:0000313" key="2">
    <source>
        <dbReference type="Proteomes" id="UP001652740"/>
    </source>
</evidence>
<proteinExistence type="predicted"/>
<dbReference type="GeneID" id="116413411"/>
<keyword evidence="1" id="KW-1133">Transmembrane helix</keyword>
<evidence type="ECO:0000313" key="3">
    <source>
        <dbReference type="RefSeq" id="XP_031768384.2"/>
    </source>
</evidence>
<dbReference type="RefSeq" id="XP_031768384.2">
    <property type="nucleotide sequence ID" value="XM_031912524.2"/>
</dbReference>
<organism evidence="2 3">
    <name type="scientific">Galleria mellonella</name>
    <name type="common">Greater wax moth</name>
    <dbReference type="NCBI Taxonomy" id="7137"/>
    <lineage>
        <taxon>Eukaryota</taxon>
        <taxon>Metazoa</taxon>
        <taxon>Ecdysozoa</taxon>
        <taxon>Arthropoda</taxon>
        <taxon>Hexapoda</taxon>
        <taxon>Insecta</taxon>
        <taxon>Pterygota</taxon>
        <taxon>Neoptera</taxon>
        <taxon>Endopterygota</taxon>
        <taxon>Lepidoptera</taxon>
        <taxon>Glossata</taxon>
        <taxon>Ditrysia</taxon>
        <taxon>Pyraloidea</taxon>
        <taxon>Pyralidae</taxon>
        <taxon>Galleriinae</taxon>
        <taxon>Galleria</taxon>
    </lineage>
</organism>
<dbReference type="Proteomes" id="UP001652740">
    <property type="component" value="Unplaced"/>
</dbReference>
<keyword evidence="1" id="KW-0472">Membrane</keyword>
<name>A0A6J3CBB7_GALME</name>
<accession>A0A6J3CBB7</accession>
<dbReference type="KEGG" id="gmw:116413411"/>
<sequence>MQPHKIIIIYFYITNSYISARSSHSGGHSYSNSHSYGHGTGSHGRSISAHHVYSHHGYYSYHPPSNIFFQCRYCNTPQMYPVYHGSPPTYVYKYRESGGHFGDLISGLALYNLGRISNEPHHYTSTHYTAHKKESCSLQIIDHEHFEETTFPCFMMSSFMANATAKEDPNAETFDISSSLIHVHPNVSTGSSLEVTNRQECTIWHNSTMNRENHTIPCTLLKQYADTVKSSGLPVYIWLPLLLAVVLAIYICCQCCAKKNKEDLKETAPLNQMNNMGYCSN</sequence>
<feature type="transmembrane region" description="Helical" evidence="1">
    <location>
        <begin position="235"/>
        <end position="257"/>
    </location>
</feature>
<protein>
    <submittedName>
        <fullName evidence="3">Uncharacterized protein LOC116413411</fullName>
    </submittedName>
</protein>
<gene>
    <name evidence="3" type="primary">LOC116413411</name>
</gene>